<dbReference type="HOGENOM" id="CLU_1353512_0_0_3"/>
<keyword evidence="2" id="KW-1185">Reference proteome</keyword>
<protein>
    <submittedName>
        <fullName evidence="1">Uncharacterized protein</fullName>
    </submittedName>
</protein>
<gene>
    <name evidence="1" type="ordered locus">Synpcc7942_1155</name>
</gene>
<dbReference type="BioCyc" id="SYNEL:SYNPCC7942_1155-MONOMER"/>
<accession>Q31P34</accession>
<evidence type="ECO:0000313" key="1">
    <source>
        <dbReference type="EMBL" id="ABB57185.1"/>
    </source>
</evidence>
<dbReference type="STRING" id="1140.Synpcc7942_1155"/>
<reference evidence="2" key="1">
    <citation type="submission" date="2005-08" db="EMBL/GenBank/DDBJ databases">
        <title>Complete sequence of chromosome 1 of Synechococcus elongatus PCC 7942.</title>
        <authorList>
            <consortium name="US DOE Joint Genome Institute"/>
            <person name="Copeland A."/>
            <person name="Lucas S."/>
            <person name="Lapidus A."/>
            <person name="Barry K."/>
            <person name="Detter J.C."/>
            <person name="Glavina T."/>
            <person name="Hammon N."/>
            <person name="Israni S."/>
            <person name="Pitluck S."/>
            <person name="Schmutz J."/>
            <person name="Larimer F."/>
            <person name="Land M."/>
            <person name="Kyrpides N."/>
            <person name="Lykidis A."/>
            <person name="Richardson P."/>
        </authorList>
    </citation>
    <scope>NUCLEOTIDE SEQUENCE [LARGE SCALE GENOMIC DNA]</scope>
    <source>
        <strain evidence="2">ATCC 33912 / PCC 7942 / FACHB-805</strain>
    </source>
</reference>
<dbReference type="EMBL" id="CP000100">
    <property type="protein sequence ID" value="ABB57185.1"/>
    <property type="molecule type" value="Genomic_DNA"/>
</dbReference>
<organism evidence="1 2">
    <name type="scientific">Synechococcus elongatus (strain ATCC 33912 / PCC 7942 / FACHB-805)</name>
    <name type="common">Anacystis nidulans R2</name>
    <dbReference type="NCBI Taxonomy" id="1140"/>
    <lineage>
        <taxon>Bacteria</taxon>
        <taxon>Bacillati</taxon>
        <taxon>Cyanobacteriota</taxon>
        <taxon>Cyanophyceae</taxon>
        <taxon>Synechococcales</taxon>
        <taxon>Synechococcaceae</taxon>
        <taxon>Synechococcus</taxon>
    </lineage>
</organism>
<dbReference type="Proteomes" id="UP000889800">
    <property type="component" value="Chromosome"/>
</dbReference>
<dbReference type="eggNOG" id="ENOG502Z8TC">
    <property type="taxonomic scope" value="Bacteria"/>
</dbReference>
<sequence>MGRAAIAPEMSTATSGELYPPSFKISAGPFTDSCSAAAMIYSTADLIEILARERQACLRGDRLDLLTPPTGHPVFDRFFQTEGLQKYAAFAGFRSRVQDYQQQHHISGLVWQQLRTDGAFLQFPEVHPDLLALESDRLQLQAALPSVLGFWWQVCRGLDCFLAVDRGRAFEPIQQAAIAPIAARSEWATLRQEPRSQGQEWILQLSWGDPAEAQTWRQWPQSGSEYIHAVPTGTTPIA</sequence>
<dbReference type="AlphaFoldDB" id="Q31P34"/>
<name>Q31P34_SYNE7</name>
<evidence type="ECO:0000313" key="2">
    <source>
        <dbReference type="Proteomes" id="UP000889800"/>
    </source>
</evidence>
<dbReference type="PaxDb" id="1140-Synpcc7942_1155"/>
<dbReference type="KEGG" id="syf:Synpcc7942_1155"/>
<proteinExistence type="predicted"/>